<reference evidence="9" key="1">
    <citation type="submission" date="2024-05" db="EMBL/GenBank/DDBJ databases">
        <title>Isolation and characterization of Sporomusa carbonis sp. nov., a carboxydotrophic hydrogenogen in the genus of Sporomusa isolated from a charcoal burning pile.</title>
        <authorList>
            <person name="Boeer T."/>
            <person name="Rosenbaum F."/>
            <person name="Eysell L."/>
            <person name="Mueller V."/>
            <person name="Daniel R."/>
            <person name="Poehlein A."/>
        </authorList>
    </citation>
    <scope>NUCLEOTIDE SEQUENCE [LARGE SCALE GENOMIC DNA]</scope>
    <source>
        <strain evidence="9">DSM 3132</strain>
    </source>
</reference>
<keyword evidence="9" id="KW-0670">Pyruvate</keyword>
<dbReference type="Proteomes" id="UP000216052">
    <property type="component" value="Chromosome"/>
</dbReference>
<dbReference type="PANTHER" id="PTHR43178">
    <property type="entry name" value="DIHYDROLIPOAMIDE ACETYLTRANSFERASE COMPONENT OF PYRUVATE DEHYDROGENASE COMPLEX"/>
    <property type="match status" value="1"/>
</dbReference>
<protein>
    <recommendedName>
        <fullName evidence="6">Dihydrolipoamide acetyltransferase component of pyruvate dehydrogenase complex</fullName>
        <ecNumber evidence="6">2.3.1.-</ecNumber>
    </recommendedName>
</protein>
<gene>
    <name evidence="9" type="primary">pdhC</name>
    <name evidence="9" type="ORF">SPACI_036080</name>
</gene>
<evidence type="ECO:0000256" key="4">
    <source>
        <dbReference type="ARBA" id="ARBA00022823"/>
    </source>
</evidence>
<dbReference type="SUPFAM" id="SSF51230">
    <property type="entry name" value="Single hybrid motif"/>
    <property type="match status" value="1"/>
</dbReference>
<dbReference type="Pfam" id="PF00364">
    <property type="entry name" value="Biotin_lipoyl"/>
    <property type="match status" value="1"/>
</dbReference>
<keyword evidence="5 6" id="KW-0012">Acyltransferase</keyword>
<dbReference type="PROSITE" id="PS51826">
    <property type="entry name" value="PSBD"/>
    <property type="match status" value="1"/>
</dbReference>
<evidence type="ECO:0000256" key="1">
    <source>
        <dbReference type="ARBA" id="ARBA00001938"/>
    </source>
</evidence>
<dbReference type="InterPro" id="IPR001078">
    <property type="entry name" value="2-oxoacid_DH_actylTfrase"/>
</dbReference>
<name>A0ABZ3J5W7_SPOA4</name>
<dbReference type="InterPro" id="IPR036625">
    <property type="entry name" value="E3-bd_dom_sf"/>
</dbReference>
<dbReference type="Pfam" id="PF02817">
    <property type="entry name" value="E3_binding"/>
    <property type="match status" value="1"/>
</dbReference>
<dbReference type="PROSITE" id="PS00189">
    <property type="entry name" value="LIPOYL"/>
    <property type="match status" value="1"/>
</dbReference>
<feature type="domain" description="Lipoyl-binding" evidence="7">
    <location>
        <begin position="2"/>
        <end position="77"/>
    </location>
</feature>
<evidence type="ECO:0000313" key="10">
    <source>
        <dbReference type="Proteomes" id="UP000216052"/>
    </source>
</evidence>
<dbReference type="InterPro" id="IPR050743">
    <property type="entry name" value="2-oxoacid_DH_E2_comp"/>
</dbReference>
<evidence type="ECO:0000256" key="6">
    <source>
        <dbReference type="RuleBase" id="RU003423"/>
    </source>
</evidence>
<keyword evidence="3 6" id="KW-0808">Transferase</keyword>
<evidence type="ECO:0000256" key="3">
    <source>
        <dbReference type="ARBA" id="ARBA00022679"/>
    </source>
</evidence>
<dbReference type="PANTHER" id="PTHR43178:SF5">
    <property type="entry name" value="LIPOAMIDE ACYLTRANSFERASE COMPONENT OF BRANCHED-CHAIN ALPHA-KETO ACID DEHYDROGENASE COMPLEX, MITOCHONDRIAL"/>
    <property type="match status" value="1"/>
</dbReference>
<dbReference type="SUPFAM" id="SSF52777">
    <property type="entry name" value="CoA-dependent acyltransferases"/>
    <property type="match status" value="1"/>
</dbReference>
<dbReference type="EC" id="2.3.1.-" evidence="6"/>
<dbReference type="PROSITE" id="PS50968">
    <property type="entry name" value="BIOTINYL_LIPOYL"/>
    <property type="match status" value="1"/>
</dbReference>
<dbReference type="Gene3D" id="4.10.320.10">
    <property type="entry name" value="E3-binding domain"/>
    <property type="match status" value="1"/>
</dbReference>
<evidence type="ECO:0000256" key="2">
    <source>
        <dbReference type="ARBA" id="ARBA00007317"/>
    </source>
</evidence>
<proteinExistence type="inferred from homology"/>
<accession>A0ABZ3J5W7</accession>
<dbReference type="InterPro" id="IPR023213">
    <property type="entry name" value="CAT-like_dom_sf"/>
</dbReference>
<dbReference type="SUPFAM" id="SSF47005">
    <property type="entry name" value="Peripheral subunit-binding domain of 2-oxo acid dehydrogenase complex"/>
    <property type="match status" value="1"/>
</dbReference>
<comment type="cofactor">
    <cofactor evidence="1 6">
        <name>(R)-lipoate</name>
        <dbReference type="ChEBI" id="CHEBI:83088"/>
    </cofactor>
</comment>
<sequence>MATPINMPKLGLSMKEGTVGKWLKNEGDSVKKGDVLLEVMTDKISNKIEAPADGTLLKIIAAKKAKLPVGGLLGVIGSTGEDISELIAAANIGNSAPAADKAPAGKAVTVSTVKAPGAKVKISPAARVLAEANDIDYSQLAGTGPEGRIVREDIEQAIADKNAAKDRRATIEVIPYEGMRQVIGENMANSWTIAPKVTHHTDVDLTALQTLRATINADVKDNDKVSVTDILVKAVAKALEIHPKINSTLNGEEILVLQDINIGVAIAIPDGLVVPVVKNANKKSLADVSKEIKDFAKRARKNKLDPEEMTAGTFTVTNLGGYGSVDYFTPIINQPESAILGVGRTVKKPVVAGEQIVIRPIMGLSLAFDHRVIDGAPAAEFLAVLIKLIEQPHRIFI</sequence>
<evidence type="ECO:0000259" key="8">
    <source>
        <dbReference type="PROSITE" id="PS51826"/>
    </source>
</evidence>
<evidence type="ECO:0000313" key="9">
    <source>
        <dbReference type="EMBL" id="XFO73501.1"/>
    </source>
</evidence>
<keyword evidence="10" id="KW-1185">Reference proteome</keyword>
<keyword evidence="4 6" id="KW-0450">Lipoyl</keyword>
<dbReference type="InterPro" id="IPR004167">
    <property type="entry name" value="PSBD"/>
</dbReference>
<comment type="similarity">
    <text evidence="2 6">Belongs to the 2-oxoacid dehydrogenase family.</text>
</comment>
<dbReference type="Pfam" id="PF00198">
    <property type="entry name" value="2-oxoacid_dh"/>
    <property type="match status" value="1"/>
</dbReference>
<dbReference type="InterPro" id="IPR003016">
    <property type="entry name" value="2-oxoA_DH_lipoyl-BS"/>
</dbReference>
<evidence type="ECO:0000256" key="5">
    <source>
        <dbReference type="ARBA" id="ARBA00023315"/>
    </source>
</evidence>
<organism evidence="9 10">
    <name type="scientific">Sporomusa acidovorans (strain ATCC 49682 / DSM 3132 / Mol)</name>
    <dbReference type="NCBI Taxonomy" id="1123286"/>
    <lineage>
        <taxon>Bacteria</taxon>
        <taxon>Bacillati</taxon>
        <taxon>Bacillota</taxon>
        <taxon>Negativicutes</taxon>
        <taxon>Selenomonadales</taxon>
        <taxon>Sporomusaceae</taxon>
        <taxon>Sporomusa</taxon>
    </lineage>
</organism>
<dbReference type="CDD" id="cd06849">
    <property type="entry name" value="lipoyl_domain"/>
    <property type="match status" value="1"/>
</dbReference>
<dbReference type="RefSeq" id="WP_093795343.1">
    <property type="nucleotide sequence ID" value="NZ_CP155571.1"/>
</dbReference>
<feature type="domain" description="Peripheral subunit-binding (PSBD)" evidence="8">
    <location>
        <begin position="121"/>
        <end position="158"/>
    </location>
</feature>
<dbReference type="EMBL" id="CP155571">
    <property type="protein sequence ID" value="XFO73501.1"/>
    <property type="molecule type" value="Genomic_DNA"/>
</dbReference>
<dbReference type="Gene3D" id="3.30.559.10">
    <property type="entry name" value="Chloramphenicol acetyltransferase-like domain"/>
    <property type="match status" value="1"/>
</dbReference>
<evidence type="ECO:0000259" key="7">
    <source>
        <dbReference type="PROSITE" id="PS50968"/>
    </source>
</evidence>
<dbReference type="GO" id="GO:0004742">
    <property type="term" value="F:dihydrolipoyllysine-residue acetyltransferase activity"/>
    <property type="evidence" value="ECO:0007669"/>
    <property type="project" value="UniProtKB-EC"/>
</dbReference>
<dbReference type="InterPro" id="IPR011053">
    <property type="entry name" value="Single_hybrid_motif"/>
</dbReference>
<dbReference type="Gene3D" id="2.40.50.100">
    <property type="match status" value="1"/>
</dbReference>
<dbReference type="InterPro" id="IPR000089">
    <property type="entry name" value="Biotin_lipoyl"/>
</dbReference>